<evidence type="ECO:0000313" key="16">
    <source>
        <dbReference type="EMBL" id="RDL38058.1"/>
    </source>
</evidence>
<feature type="chain" id="PRO_5017083752" description="Peptidase A1 domain-containing protein" evidence="14">
    <location>
        <begin position="20"/>
        <end position="556"/>
    </location>
</feature>
<dbReference type="AlphaFoldDB" id="A0A370TRD1"/>
<evidence type="ECO:0000256" key="1">
    <source>
        <dbReference type="ARBA" id="ARBA00004236"/>
    </source>
</evidence>
<dbReference type="InterPro" id="IPR033121">
    <property type="entry name" value="PEPTIDASE_A1"/>
</dbReference>
<feature type="disulfide bond" evidence="12">
    <location>
        <begin position="360"/>
        <end position="391"/>
    </location>
</feature>
<comment type="similarity">
    <text evidence="2">Belongs to the peptidase A1 family.</text>
</comment>
<dbReference type="InterPro" id="IPR001461">
    <property type="entry name" value="Aspartic_peptidase_A1"/>
</dbReference>
<feature type="compositionally biased region" description="Polar residues" evidence="13">
    <location>
        <begin position="487"/>
        <end position="500"/>
    </location>
</feature>
<evidence type="ECO:0000256" key="4">
    <source>
        <dbReference type="ARBA" id="ARBA00022670"/>
    </source>
</evidence>
<keyword evidence="10" id="KW-0449">Lipoprotein</keyword>
<evidence type="ECO:0000256" key="3">
    <source>
        <dbReference type="ARBA" id="ARBA00022475"/>
    </source>
</evidence>
<proteinExistence type="inferred from homology"/>
<feature type="compositionally biased region" description="Low complexity" evidence="13">
    <location>
        <begin position="439"/>
        <end position="486"/>
    </location>
</feature>
<dbReference type="InterPro" id="IPR021109">
    <property type="entry name" value="Peptidase_aspartic_dom_sf"/>
</dbReference>
<keyword evidence="17" id="KW-1185">Reference proteome</keyword>
<evidence type="ECO:0000256" key="5">
    <source>
        <dbReference type="ARBA" id="ARBA00022729"/>
    </source>
</evidence>
<dbReference type="PROSITE" id="PS51767">
    <property type="entry name" value="PEPTIDASE_A1"/>
    <property type="match status" value="1"/>
</dbReference>
<evidence type="ECO:0000256" key="9">
    <source>
        <dbReference type="ARBA" id="ARBA00023180"/>
    </source>
</evidence>
<feature type="active site" evidence="11">
    <location>
        <position position="141"/>
    </location>
</feature>
<dbReference type="GO" id="GO:0005886">
    <property type="term" value="C:plasma membrane"/>
    <property type="evidence" value="ECO:0007669"/>
    <property type="project" value="UniProtKB-SubCell"/>
</dbReference>
<evidence type="ECO:0000256" key="10">
    <source>
        <dbReference type="ARBA" id="ARBA00023288"/>
    </source>
</evidence>
<feature type="domain" description="Peptidase A1" evidence="15">
    <location>
        <begin position="123"/>
        <end position="430"/>
    </location>
</feature>
<dbReference type="GO" id="GO:0006508">
    <property type="term" value="P:proteolysis"/>
    <property type="evidence" value="ECO:0007669"/>
    <property type="project" value="UniProtKB-KW"/>
</dbReference>
<keyword evidence="3" id="KW-1003">Cell membrane</keyword>
<comment type="caution">
    <text evidence="16">The sequence shown here is derived from an EMBL/GenBank/DDBJ whole genome shotgun (WGS) entry which is preliminary data.</text>
</comment>
<feature type="signal peptide" evidence="14">
    <location>
        <begin position="1"/>
        <end position="19"/>
    </location>
</feature>
<dbReference type="GeneID" id="43598340"/>
<dbReference type="Gene3D" id="2.40.70.10">
    <property type="entry name" value="Acid Proteases"/>
    <property type="match status" value="2"/>
</dbReference>
<evidence type="ECO:0000256" key="7">
    <source>
        <dbReference type="ARBA" id="ARBA00022801"/>
    </source>
</evidence>
<dbReference type="CDD" id="cd05471">
    <property type="entry name" value="pepsin_like"/>
    <property type="match status" value="1"/>
</dbReference>
<evidence type="ECO:0000256" key="12">
    <source>
        <dbReference type="PIRSR" id="PIRSR601461-2"/>
    </source>
</evidence>
<dbReference type="PANTHER" id="PTHR47966">
    <property type="entry name" value="BETA-SITE APP-CLEAVING ENZYME, ISOFORM A-RELATED"/>
    <property type="match status" value="1"/>
</dbReference>
<sequence>MFVFRCLLALIAFASITNAFYYFEPDYRCALDKACSDAKRSAEADANAAPPGLTMRVVQRPSQNNQPAEGNVHKLANKLARKYQGTATTQLKDRSSLYNVVSALPPTQSNSAGVAQDGTDFSYFVEVLLGSASTPVYLLIDTGAGTTWVMGPDCTSDICKTHNSFGPSDSKTFKDLGEPLKIDYAKGSVSGTTAQDTASFAGMKIPITIGIATTTSDDFAHFPIDGILGLSLSKSGSSNTPHVWESIVAAKALKANVFGLSINRNADGPNDGEINFGTLDTSRYTGTLNYYPVLDNKMGNWALTVGGVGVGDTKAGIPSRIAYLDTGTTYMFGPKDDVKKLHALVKGASSADGSTWTVPCDTTDPATITFGSNTYSISPKDWVSPKVNGACTSNIYGIGVLDDESWLLGDTFLKNVYAVFDYDQSRIGLAARKAPAPISSSTSSSASSTGALSSSTDPTASVTTLVTGSSTGTTKSNGSPTGSSGSAQSTTLASAPTTGPNPGLHGKESPATGKSAVEQTASAPSPTSTKSAAGQPAIGFSTTLLAAGTFIALLLI</sequence>
<reference evidence="16 17" key="1">
    <citation type="journal article" date="2018" name="IMA Fungus">
        <title>IMA Genome-F 9: Draft genome sequence of Annulohypoxylon stygium, Aspergillus mulundensis, Berkeleyomyces basicola (syn. Thielaviopsis basicola), Ceratocystis smalleyi, two Cercospora beticola strains, Coleophoma cylindrospora, Fusarium fracticaudum, Phialophora cf. hyalina, and Morchella septimelata.</title>
        <authorList>
            <person name="Wingfield B.D."/>
            <person name="Bills G.F."/>
            <person name="Dong Y."/>
            <person name="Huang W."/>
            <person name="Nel W.J."/>
            <person name="Swalarsk-Parry B.S."/>
            <person name="Vaghefi N."/>
            <person name="Wilken P.M."/>
            <person name="An Z."/>
            <person name="de Beer Z.W."/>
            <person name="De Vos L."/>
            <person name="Chen L."/>
            <person name="Duong T.A."/>
            <person name="Gao Y."/>
            <person name="Hammerbacher A."/>
            <person name="Kikkert J.R."/>
            <person name="Li Y."/>
            <person name="Li H."/>
            <person name="Li K."/>
            <person name="Li Q."/>
            <person name="Liu X."/>
            <person name="Ma X."/>
            <person name="Naidoo K."/>
            <person name="Pethybridge S.J."/>
            <person name="Sun J."/>
            <person name="Steenkamp E.T."/>
            <person name="van der Nest M.A."/>
            <person name="van Wyk S."/>
            <person name="Wingfield M.J."/>
            <person name="Xiong C."/>
            <person name="Yue Q."/>
            <person name="Zhang X."/>
        </authorList>
    </citation>
    <scope>NUCLEOTIDE SEQUENCE [LARGE SCALE GENOMIC DNA]</scope>
    <source>
        <strain evidence="16 17">BP 5553</strain>
    </source>
</reference>
<dbReference type="PRINTS" id="PR00792">
    <property type="entry name" value="PEPSIN"/>
</dbReference>
<comment type="subcellular location">
    <subcellularLocation>
        <location evidence="1">Cell membrane</location>
    </subcellularLocation>
</comment>
<keyword evidence="4" id="KW-0645">Protease</keyword>
<dbReference type="RefSeq" id="XP_031870714.1">
    <property type="nucleotide sequence ID" value="XM_032014114.1"/>
</dbReference>
<feature type="region of interest" description="Disordered" evidence="13">
    <location>
        <begin position="433"/>
        <end position="533"/>
    </location>
</feature>
<evidence type="ECO:0000313" key="17">
    <source>
        <dbReference type="Proteomes" id="UP000254866"/>
    </source>
</evidence>
<protein>
    <recommendedName>
        <fullName evidence="15">Peptidase A1 domain-containing protein</fullName>
    </recommendedName>
</protein>
<evidence type="ECO:0000256" key="14">
    <source>
        <dbReference type="SAM" id="SignalP"/>
    </source>
</evidence>
<evidence type="ECO:0000256" key="8">
    <source>
        <dbReference type="ARBA" id="ARBA00023136"/>
    </source>
</evidence>
<dbReference type="EMBL" id="NPIC01000003">
    <property type="protein sequence ID" value="RDL38058.1"/>
    <property type="molecule type" value="Genomic_DNA"/>
</dbReference>
<feature type="compositionally biased region" description="Low complexity" evidence="13">
    <location>
        <begin position="520"/>
        <end position="533"/>
    </location>
</feature>
<keyword evidence="8" id="KW-0472">Membrane</keyword>
<keyword evidence="9" id="KW-0325">Glycoprotein</keyword>
<organism evidence="16 17">
    <name type="scientific">Venustampulla echinocandica</name>
    <dbReference type="NCBI Taxonomy" id="2656787"/>
    <lineage>
        <taxon>Eukaryota</taxon>
        <taxon>Fungi</taxon>
        <taxon>Dikarya</taxon>
        <taxon>Ascomycota</taxon>
        <taxon>Pezizomycotina</taxon>
        <taxon>Leotiomycetes</taxon>
        <taxon>Helotiales</taxon>
        <taxon>Pleuroascaceae</taxon>
        <taxon>Venustampulla</taxon>
    </lineage>
</organism>
<dbReference type="SUPFAM" id="SSF50630">
    <property type="entry name" value="Acid proteases"/>
    <property type="match status" value="1"/>
</dbReference>
<evidence type="ECO:0000256" key="13">
    <source>
        <dbReference type="SAM" id="MobiDB-lite"/>
    </source>
</evidence>
<evidence type="ECO:0000259" key="15">
    <source>
        <dbReference type="PROSITE" id="PS51767"/>
    </source>
</evidence>
<feature type="disulfide bond" evidence="12">
    <location>
        <begin position="154"/>
        <end position="159"/>
    </location>
</feature>
<evidence type="ECO:0000256" key="11">
    <source>
        <dbReference type="PIRSR" id="PIRSR601461-1"/>
    </source>
</evidence>
<dbReference type="GO" id="GO:0004190">
    <property type="term" value="F:aspartic-type endopeptidase activity"/>
    <property type="evidence" value="ECO:0007669"/>
    <property type="project" value="UniProtKB-KW"/>
</dbReference>
<dbReference type="Pfam" id="PF00026">
    <property type="entry name" value="Asp"/>
    <property type="match status" value="1"/>
</dbReference>
<evidence type="ECO:0000256" key="6">
    <source>
        <dbReference type="ARBA" id="ARBA00022750"/>
    </source>
</evidence>
<name>A0A370TRD1_9HELO</name>
<feature type="active site" evidence="11">
    <location>
        <position position="325"/>
    </location>
</feature>
<accession>A0A370TRD1</accession>
<dbReference type="InterPro" id="IPR034164">
    <property type="entry name" value="Pepsin-like_dom"/>
</dbReference>
<dbReference type="FunFam" id="2.40.70.10:FF:000085">
    <property type="entry name" value="Aspartic-type endopeptidase (CtsD), putative"/>
    <property type="match status" value="1"/>
</dbReference>
<dbReference type="Proteomes" id="UP000254866">
    <property type="component" value="Unassembled WGS sequence"/>
</dbReference>
<dbReference type="OrthoDB" id="660550at2759"/>
<dbReference type="FunFam" id="2.40.70.10:FF:000060">
    <property type="entry name" value="Aspartic-type endopeptidase ctsD"/>
    <property type="match status" value="1"/>
</dbReference>
<keyword evidence="12" id="KW-1015">Disulfide bond</keyword>
<keyword evidence="7" id="KW-0378">Hydrolase</keyword>
<evidence type="ECO:0000256" key="2">
    <source>
        <dbReference type="ARBA" id="ARBA00007447"/>
    </source>
</evidence>
<dbReference type="STRING" id="2656787.A0A370TRD1"/>
<gene>
    <name evidence="16" type="ORF">BP5553_05491</name>
</gene>
<keyword evidence="5 14" id="KW-0732">Signal</keyword>
<keyword evidence="6" id="KW-0064">Aspartyl protease</keyword>
<dbReference type="PANTHER" id="PTHR47966:SF75">
    <property type="entry name" value="ENDOPEPTIDASE (CTSD), PUTATIVE (AFU_ORTHOLOGUE AFUA_4G07040)-RELATED"/>
    <property type="match status" value="1"/>
</dbReference>